<keyword evidence="2" id="KW-0812">Transmembrane</keyword>
<dbReference type="AlphaFoldDB" id="A0A7S8ID66"/>
<dbReference type="EMBL" id="CP062983">
    <property type="protein sequence ID" value="QPC81226.1"/>
    <property type="molecule type" value="Genomic_DNA"/>
</dbReference>
<dbReference type="Gene3D" id="2.30.30.40">
    <property type="entry name" value="SH3 Domains"/>
    <property type="match status" value="1"/>
</dbReference>
<organism evidence="4 5">
    <name type="scientific">Phototrophicus methaneseepsis</name>
    <dbReference type="NCBI Taxonomy" id="2710758"/>
    <lineage>
        <taxon>Bacteria</taxon>
        <taxon>Bacillati</taxon>
        <taxon>Chloroflexota</taxon>
        <taxon>Candidatus Thermofontia</taxon>
        <taxon>Phototrophicales</taxon>
        <taxon>Phototrophicaceae</taxon>
        <taxon>Phototrophicus</taxon>
    </lineage>
</organism>
<keyword evidence="2" id="KW-1133">Transmembrane helix</keyword>
<feature type="signal peptide" evidence="3">
    <location>
        <begin position="1"/>
        <end position="21"/>
    </location>
</feature>
<feature type="region of interest" description="Disordered" evidence="1">
    <location>
        <begin position="167"/>
        <end position="192"/>
    </location>
</feature>
<sequence length="258" mass="26859">MLHRTLVLLLILFVSIPLAMAQTFVSPTPVVIDLPTQGALPTDITISTPTPTWTPTAEAPVSLVLSAESANVRLDPDPSGELLGQLDAGVNYTVTGVYFSWYQFAFDQSPSGRGWVFGELVTINGDESLIPPIDPFSTPTAVVNLVPEGGTPDPNATVDVNVTAESDNLGESSRELEISSGNSSSSASGPLPTFTFPPDFVAARRTPTATGPIIPTATPDALEAAINTFAAGDMAPIVPVLLLAAGGALGLFVSFLRR</sequence>
<dbReference type="Proteomes" id="UP000594468">
    <property type="component" value="Chromosome"/>
</dbReference>
<dbReference type="KEGG" id="pmet:G4Y79_16115"/>
<keyword evidence="5" id="KW-1185">Reference proteome</keyword>
<dbReference type="RefSeq" id="WP_195169299.1">
    <property type="nucleotide sequence ID" value="NZ_CP062983.1"/>
</dbReference>
<evidence type="ECO:0000256" key="1">
    <source>
        <dbReference type="SAM" id="MobiDB-lite"/>
    </source>
</evidence>
<proteinExistence type="predicted"/>
<evidence type="ECO:0000313" key="4">
    <source>
        <dbReference type="EMBL" id="QPC81226.1"/>
    </source>
</evidence>
<accession>A0A7S8ID66</accession>
<feature type="chain" id="PRO_5032932998" description="SH3b domain-containing protein" evidence="3">
    <location>
        <begin position="22"/>
        <end position="258"/>
    </location>
</feature>
<name>A0A7S8ID66_9CHLR</name>
<keyword evidence="2" id="KW-0472">Membrane</keyword>
<evidence type="ECO:0000256" key="3">
    <source>
        <dbReference type="SAM" id="SignalP"/>
    </source>
</evidence>
<evidence type="ECO:0008006" key="6">
    <source>
        <dbReference type="Google" id="ProtNLM"/>
    </source>
</evidence>
<evidence type="ECO:0000313" key="5">
    <source>
        <dbReference type="Proteomes" id="UP000594468"/>
    </source>
</evidence>
<feature type="compositionally biased region" description="Low complexity" evidence="1">
    <location>
        <begin position="178"/>
        <end position="188"/>
    </location>
</feature>
<reference evidence="4 5" key="1">
    <citation type="submission" date="2020-02" db="EMBL/GenBank/DDBJ databases">
        <authorList>
            <person name="Zheng R.K."/>
            <person name="Sun C.M."/>
        </authorList>
    </citation>
    <scope>NUCLEOTIDE SEQUENCE [LARGE SCALE GENOMIC DNA]</scope>
    <source>
        <strain evidence="5">rifampicinis</strain>
    </source>
</reference>
<gene>
    <name evidence="4" type="ORF">G4Y79_16115</name>
</gene>
<keyword evidence="3" id="KW-0732">Signal</keyword>
<protein>
    <recommendedName>
        <fullName evidence="6">SH3b domain-containing protein</fullName>
    </recommendedName>
</protein>
<evidence type="ECO:0000256" key="2">
    <source>
        <dbReference type="SAM" id="Phobius"/>
    </source>
</evidence>
<feature type="transmembrane region" description="Helical" evidence="2">
    <location>
        <begin position="237"/>
        <end position="256"/>
    </location>
</feature>